<keyword evidence="1" id="KW-0812">Transmembrane</keyword>
<dbReference type="CDD" id="cd04187">
    <property type="entry name" value="DPM1_like_bac"/>
    <property type="match status" value="1"/>
</dbReference>
<evidence type="ECO:0000256" key="1">
    <source>
        <dbReference type="SAM" id="Phobius"/>
    </source>
</evidence>
<sequence length="362" mass="41367">MLASTDLATKTQEKIPRKLKENIKTTGENPLVSNPILGTKCVKIDVVVPLQNEEGSVEELISRLQRVVQGINYNFEFIIVDDGSKDGTLQKLLALQSTDHRIKLIQLSRNWGQQNAYNAGIDHATGDAVVLMDGDLEDPPEIIPEMIKKWEEGYHVVCTVKKSRQRNLFYKFMFNLFYKLLRLFSDVPVDQNAGMFSLIDKKALGEVRKCLEKNKYYVGLRSYVGFKHAQILYHRGQRFAGKPKQSFKKLLNYASNGLFSFSFLPIRLLTSFGFVLMLALFLMSTILVVGYFLDLNLWFLGPLKAVPGWTSIILVVFFVLAIQIVFMGVLGEYIARIFDEVRNRPYYIVEKVYEGFPPPQVD</sequence>
<evidence type="ECO:0000259" key="2">
    <source>
        <dbReference type="Pfam" id="PF00535"/>
    </source>
</evidence>
<protein>
    <recommendedName>
        <fullName evidence="2">Glycosyltransferase 2-like domain-containing protein</fullName>
    </recommendedName>
</protein>
<dbReference type="PANTHER" id="PTHR48090:SF8">
    <property type="entry name" value="GLYCOSYLTRANSFERASE CSBB-RELATED"/>
    <property type="match status" value="1"/>
</dbReference>
<reference evidence="3" key="1">
    <citation type="submission" date="2018-05" db="EMBL/GenBank/DDBJ databases">
        <authorList>
            <person name="Lanie J.A."/>
            <person name="Ng W.-L."/>
            <person name="Kazmierczak K.M."/>
            <person name="Andrzejewski T.M."/>
            <person name="Davidsen T.M."/>
            <person name="Wayne K.J."/>
            <person name="Tettelin H."/>
            <person name="Glass J.I."/>
            <person name="Rusch D."/>
            <person name="Podicherti R."/>
            <person name="Tsui H.-C.T."/>
            <person name="Winkler M.E."/>
        </authorList>
    </citation>
    <scope>NUCLEOTIDE SEQUENCE</scope>
</reference>
<proteinExistence type="predicted"/>
<keyword evidence="1" id="KW-1133">Transmembrane helix</keyword>
<feature type="domain" description="Glycosyltransferase 2-like" evidence="2">
    <location>
        <begin position="46"/>
        <end position="206"/>
    </location>
</feature>
<dbReference type="Pfam" id="PF00535">
    <property type="entry name" value="Glycos_transf_2"/>
    <property type="match status" value="1"/>
</dbReference>
<feature type="transmembrane region" description="Helical" evidence="1">
    <location>
        <begin position="312"/>
        <end position="335"/>
    </location>
</feature>
<gene>
    <name evidence="3" type="ORF">METZ01_LOCUS68260</name>
</gene>
<dbReference type="EMBL" id="UINC01004583">
    <property type="protein sequence ID" value="SVA15406.1"/>
    <property type="molecule type" value="Genomic_DNA"/>
</dbReference>
<dbReference type="InterPro" id="IPR001173">
    <property type="entry name" value="Glyco_trans_2-like"/>
</dbReference>
<organism evidence="3">
    <name type="scientific">marine metagenome</name>
    <dbReference type="NCBI Taxonomy" id="408172"/>
    <lineage>
        <taxon>unclassified sequences</taxon>
        <taxon>metagenomes</taxon>
        <taxon>ecological metagenomes</taxon>
    </lineage>
</organism>
<evidence type="ECO:0000313" key="3">
    <source>
        <dbReference type="EMBL" id="SVA15406.1"/>
    </source>
</evidence>
<name>A0A381TH16_9ZZZZ</name>
<dbReference type="PANTHER" id="PTHR48090">
    <property type="entry name" value="UNDECAPRENYL-PHOSPHATE 4-DEOXY-4-FORMAMIDO-L-ARABINOSE TRANSFERASE-RELATED"/>
    <property type="match status" value="1"/>
</dbReference>
<keyword evidence="1" id="KW-0472">Membrane</keyword>
<dbReference type="AlphaFoldDB" id="A0A381TH16"/>
<dbReference type="Gene3D" id="3.90.550.10">
    <property type="entry name" value="Spore Coat Polysaccharide Biosynthesis Protein SpsA, Chain A"/>
    <property type="match status" value="1"/>
</dbReference>
<dbReference type="InterPro" id="IPR050256">
    <property type="entry name" value="Glycosyltransferase_2"/>
</dbReference>
<accession>A0A381TH16</accession>
<dbReference type="SUPFAM" id="SSF53448">
    <property type="entry name" value="Nucleotide-diphospho-sugar transferases"/>
    <property type="match status" value="1"/>
</dbReference>
<dbReference type="GO" id="GO:0005886">
    <property type="term" value="C:plasma membrane"/>
    <property type="evidence" value="ECO:0007669"/>
    <property type="project" value="TreeGrafter"/>
</dbReference>
<feature type="transmembrane region" description="Helical" evidence="1">
    <location>
        <begin position="268"/>
        <end position="292"/>
    </location>
</feature>
<dbReference type="InterPro" id="IPR029044">
    <property type="entry name" value="Nucleotide-diphossugar_trans"/>
</dbReference>